<dbReference type="PRINTS" id="PR00385">
    <property type="entry name" value="P450"/>
</dbReference>
<keyword evidence="7" id="KW-0503">Monooxygenase</keyword>
<reference evidence="9 10" key="1">
    <citation type="journal article" date="2023" name="bioRxiv">
        <title>High-quality genome assemblies of four members of thePodospora anserinaspecies complex.</title>
        <authorList>
            <person name="Ament-Velasquez S.L."/>
            <person name="Vogan A.A."/>
            <person name="Wallerman O."/>
            <person name="Hartmann F."/>
            <person name="Gautier V."/>
            <person name="Silar P."/>
            <person name="Giraud T."/>
            <person name="Johannesson H."/>
        </authorList>
    </citation>
    <scope>NUCLEOTIDE SEQUENCE [LARGE SCALE GENOMIC DNA]</scope>
    <source>
        <strain evidence="9 10">CBS 411.78</strain>
    </source>
</reference>
<evidence type="ECO:0000256" key="2">
    <source>
        <dbReference type="ARBA" id="ARBA00010617"/>
    </source>
</evidence>
<comment type="cofactor">
    <cofactor evidence="1">
        <name>heme</name>
        <dbReference type="ChEBI" id="CHEBI:30413"/>
    </cofactor>
</comment>
<comment type="similarity">
    <text evidence="2">Belongs to the cytochrome P450 family.</text>
</comment>
<keyword evidence="10" id="KW-1185">Reference proteome</keyword>
<evidence type="ECO:0000256" key="3">
    <source>
        <dbReference type="ARBA" id="ARBA00022617"/>
    </source>
</evidence>
<dbReference type="InterPro" id="IPR050121">
    <property type="entry name" value="Cytochrome_P450_monoxygenase"/>
</dbReference>
<evidence type="ECO:0000256" key="5">
    <source>
        <dbReference type="ARBA" id="ARBA00023002"/>
    </source>
</evidence>
<evidence type="ECO:0000256" key="1">
    <source>
        <dbReference type="ARBA" id="ARBA00001971"/>
    </source>
</evidence>
<dbReference type="Gene3D" id="1.10.630.10">
    <property type="entry name" value="Cytochrome P450"/>
    <property type="match status" value="2"/>
</dbReference>
<dbReference type="SUPFAM" id="SSF48264">
    <property type="entry name" value="Cytochrome P450"/>
    <property type="match status" value="1"/>
</dbReference>
<evidence type="ECO:0000256" key="4">
    <source>
        <dbReference type="ARBA" id="ARBA00022723"/>
    </source>
</evidence>
<evidence type="ECO:0000313" key="9">
    <source>
        <dbReference type="EMBL" id="KAK4663899.1"/>
    </source>
</evidence>
<dbReference type="RefSeq" id="XP_062763865.1">
    <property type="nucleotide sequence ID" value="XM_062906090.1"/>
</dbReference>
<protein>
    <recommendedName>
        <fullName evidence="11">Cytochrome P450 E-class, group I</fullName>
    </recommendedName>
</protein>
<dbReference type="PRINTS" id="PR00465">
    <property type="entry name" value="EP450IV"/>
</dbReference>
<organism evidence="9 10">
    <name type="scientific">Podospora pseudopauciseta</name>
    <dbReference type="NCBI Taxonomy" id="2093780"/>
    <lineage>
        <taxon>Eukaryota</taxon>
        <taxon>Fungi</taxon>
        <taxon>Dikarya</taxon>
        <taxon>Ascomycota</taxon>
        <taxon>Pezizomycotina</taxon>
        <taxon>Sordariomycetes</taxon>
        <taxon>Sordariomycetidae</taxon>
        <taxon>Sordariales</taxon>
        <taxon>Podosporaceae</taxon>
        <taxon>Podospora</taxon>
    </lineage>
</organism>
<gene>
    <name evidence="9" type="ORF">QC763_0080290</name>
</gene>
<dbReference type="InterPro" id="IPR036396">
    <property type="entry name" value="Cyt_P450_sf"/>
</dbReference>
<evidence type="ECO:0000256" key="7">
    <source>
        <dbReference type="ARBA" id="ARBA00023033"/>
    </source>
</evidence>
<dbReference type="InterPro" id="IPR001128">
    <property type="entry name" value="Cyt_P450"/>
</dbReference>
<keyword evidence="5" id="KW-0560">Oxidoreductase</keyword>
<dbReference type="Pfam" id="PF00067">
    <property type="entry name" value="p450"/>
    <property type="match status" value="2"/>
</dbReference>
<dbReference type="EMBL" id="JAFFHB010000007">
    <property type="protein sequence ID" value="KAK4663899.1"/>
    <property type="molecule type" value="Genomic_DNA"/>
</dbReference>
<dbReference type="GeneID" id="87926248"/>
<feature type="region of interest" description="Disordered" evidence="8">
    <location>
        <begin position="193"/>
        <end position="214"/>
    </location>
</feature>
<dbReference type="PANTHER" id="PTHR24305:SF187">
    <property type="entry name" value="P450, PUTATIVE (EUROFUNG)-RELATED"/>
    <property type="match status" value="1"/>
</dbReference>
<dbReference type="PANTHER" id="PTHR24305">
    <property type="entry name" value="CYTOCHROME P450"/>
    <property type="match status" value="1"/>
</dbReference>
<sequence length="287" mass="32504">MALFAARDRSVHSRRRRDWQPAFSPQAIRHYEEKVLLHIEELDQQLELKAKSGAVDWYESVDWCQEQIQARLAKGPAPELRDLTYYIMEKEKENNVDAGPWLRGIVCSPSWREALAAVLHELVLHPEHIDKLHAELGDTCLTDTNALAELPHLNAVIQEAMRLHPFLPTGGIRKTTDTGVTIWDVHIPPHTTARIASNRAPPSSQTGGPPRPEMVRNAAAHAPFSLGKYNCIGQHLAMRMMRYTLARVIKKYRFYHPPGVDGSEMEGEKADRFTSFAGPVPLVFELR</sequence>
<keyword evidence="3" id="KW-0349">Heme</keyword>
<keyword evidence="4" id="KW-0479">Metal-binding</keyword>
<name>A0ABR0H7M5_9PEZI</name>
<evidence type="ECO:0000313" key="10">
    <source>
        <dbReference type="Proteomes" id="UP001326199"/>
    </source>
</evidence>
<accession>A0ABR0H7M5</accession>
<dbReference type="InterPro" id="IPR002403">
    <property type="entry name" value="Cyt_P450_E_grp-IV"/>
</dbReference>
<evidence type="ECO:0008006" key="11">
    <source>
        <dbReference type="Google" id="ProtNLM"/>
    </source>
</evidence>
<comment type="caution">
    <text evidence="9">The sequence shown here is derived from an EMBL/GenBank/DDBJ whole genome shotgun (WGS) entry which is preliminary data.</text>
</comment>
<evidence type="ECO:0000256" key="8">
    <source>
        <dbReference type="SAM" id="MobiDB-lite"/>
    </source>
</evidence>
<proteinExistence type="inferred from homology"/>
<dbReference type="Proteomes" id="UP001326199">
    <property type="component" value="Unassembled WGS sequence"/>
</dbReference>
<keyword evidence="6" id="KW-0408">Iron</keyword>
<evidence type="ECO:0000256" key="6">
    <source>
        <dbReference type="ARBA" id="ARBA00023004"/>
    </source>
</evidence>